<keyword evidence="11 18" id="KW-1133">Transmembrane helix</keyword>
<feature type="transmembrane region" description="Helical" evidence="18">
    <location>
        <begin position="243"/>
        <end position="262"/>
    </location>
</feature>
<feature type="transmembrane region" description="Helical" evidence="18">
    <location>
        <begin position="323"/>
        <end position="345"/>
    </location>
</feature>
<dbReference type="GO" id="GO:0042773">
    <property type="term" value="P:ATP synthesis coupled electron transport"/>
    <property type="evidence" value="ECO:0007669"/>
    <property type="project" value="InterPro"/>
</dbReference>
<evidence type="ECO:0000256" key="17">
    <source>
        <dbReference type="ARBA" id="ARBA00049551"/>
    </source>
</evidence>
<keyword evidence="5 18" id="KW-0813">Transport</keyword>
<dbReference type="NCBIfam" id="TIGR01974">
    <property type="entry name" value="NDH_I_L"/>
    <property type="match status" value="1"/>
</dbReference>
<evidence type="ECO:0000256" key="6">
    <source>
        <dbReference type="ARBA" id="ARBA00022660"/>
    </source>
</evidence>
<organism evidence="22">
    <name type="scientific">Callithrix penicillata</name>
    <name type="common">Black-tufted-ear marmoset</name>
    <name type="synonym">Simia penicillata</name>
    <dbReference type="NCBI Taxonomy" id="57378"/>
    <lineage>
        <taxon>Eukaryota</taxon>
        <taxon>Metazoa</taxon>
        <taxon>Chordata</taxon>
        <taxon>Craniata</taxon>
        <taxon>Vertebrata</taxon>
        <taxon>Euteleostomi</taxon>
        <taxon>Mammalia</taxon>
        <taxon>Eutheria</taxon>
        <taxon>Euarchontoglires</taxon>
        <taxon>Primates</taxon>
        <taxon>Haplorrhini</taxon>
        <taxon>Platyrrhini</taxon>
        <taxon>Cebidae</taxon>
        <taxon>Callitrichinae</taxon>
        <taxon>Callithrix</taxon>
        <taxon>Callithrix</taxon>
    </lineage>
</organism>
<keyword evidence="13 18" id="KW-0830">Ubiquinone</keyword>
<evidence type="ECO:0000313" key="23">
    <source>
        <dbReference type="EMBL" id="QNU08605.1"/>
    </source>
</evidence>
<proteinExistence type="inferred from homology"/>
<evidence type="ECO:0000256" key="3">
    <source>
        <dbReference type="ARBA" id="ARBA00012944"/>
    </source>
</evidence>
<evidence type="ECO:0000256" key="8">
    <source>
        <dbReference type="ARBA" id="ARBA00022792"/>
    </source>
</evidence>
<evidence type="ECO:0000256" key="10">
    <source>
        <dbReference type="ARBA" id="ARBA00022982"/>
    </source>
</evidence>
<feature type="transmembrane region" description="Helical" evidence="18">
    <location>
        <begin position="482"/>
        <end position="504"/>
    </location>
</feature>
<dbReference type="EC" id="7.1.1.2" evidence="3 18"/>
<dbReference type="PRINTS" id="PR01434">
    <property type="entry name" value="NADHDHGNASE5"/>
</dbReference>
<evidence type="ECO:0000259" key="19">
    <source>
        <dbReference type="Pfam" id="PF00361"/>
    </source>
</evidence>
<dbReference type="GO" id="GO:0005743">
    <property type="term" value="C:mitochondrial inner membrane"/>
    <property type="evidence" value="ECO:0007669"/>
    <property type="project" value="UniProtKB-SubCell"/>
</dbReference>
<feature type="transmembrane region" description="Helical" evidence="18">
    <location>
        <begin position="6"/>
        <end position="22"/>
    </location>
</feature>
<feature type="transmembrane region" description="Helical" evidence="18">
    <location>
        <begin position="299"/>
        <end position="317"/>
    </location>
</feature>
<keyword evidence="7 18" id="KW-0812">Transmembrane</keyword>
<feature type="transmembrane region" description="Helical" evidence="18">
    <location>
        <begin position="366"/>
        <end position="384"/>
    </location>
</feature>
<keyword evidence="8" id="KW-0999">Mitochondrion inner membrane</keyword>
<accession>A0A7H1R7J8</accession>
<protein>
    <recommendedName>
        <fullName evidence="4 18">NADH-ubiquinone oxidoreductase chain 5</fullName>
        <ecNumber evidence="3 18">7.1.1.2</ecNumber>
    </recommendedName>
</protein>
<dbReference type="InterPro" id="IPR010934">
    <property type="entry name" value="NADH_DH_su5_C"/>
</dbReference>
<dbReference type="GO" id="GO:0015990">
    <property type="term" value="P:electron transport coupled proton transport"/>
    <property type="evidence" value="ECO:0007669"/>
    <property type="project" value="TreeGrafter"/>
</dbReference>
<dbReference type="EMBL" id="MN787095">
    <property type="protein sequence ID" value="QNU08592.1"/>
    <property type="molecule type" value="Genomic_DNA"/>
</dbReference>
<reference evidence="22" key="1">
    <citation type="journal article" date="2020" name="bioRxiv">
        <title>Mitogenomic Phylogeny of Callithrix with Special Focus on Human Transferred Taxa.</title>
        <authorList>
            <person name="Malukiewicz J."/>
            <person name="Cartwright R.A."/>
            <person name="Curi N.H."/>
            <person name="Dergam J.A."/>
            <person name="Igayara C.S."/>
            <person name="Moreira S.B."/>
            <person name="Molina C.V."/>
            <person name="Nicola P.A."/>
            <person name="Noll A."/>
            <person name="Passamani M."/>
            <person name="Pereira L.C."/>
            <person name="Pissinatti A."/>
            <person name="Ruiz-Miranda C.R."/>
            <person name="Silva D.L."/>
            <person name="Stone A.C."/>
            <person name="Zinner D."/>
            <person name="Roos C."/>
        </authorList>
    </citation>
    <scope>NUCLEOTIDE SEQUENCE</scope>
    <source>
        <strain evidence="23">BJT10</strain>
        <strain evidence="22">BJT8</strain>
    </source>
</reference>
<feature type="transmembrane region" description="Helical" evidence="18">
    <location>
        <begin position="209"/>
        <end position="231"/>
    </location>
</feature>
<feature type="transmembrane region" description="Helical" evidence="18">
    <location>
        <begin position="138"/>
        <end position="158"/>
    </location>
</feature>
<dbReference type="GO" id="GO:0003954">
    <property type="term" value="F:NADH dehydrogenase activity"/>
    <property type="evidence" value="ECO:0007669"/>
    <property type="project" value="TreeGrafter"/>
</dbReference>
<sequence>MHSSMILMTMIPLLTPIIITLIKPNNNLLYPHYVKLAIIYAFTVSMLSMTMFIFTGQESMISNWHWMTIQTIELSLNFKTDFFSMMFTPVALFVTWSIVEFSMWYMSSDPNINQFLKYLLIFLVTMLILITANNLFQLFIGWEGMGIMSFLLISWWHGRTDANTAALQAILYNRIGDIGFILAMTWFFLHSNSWDFQQMFILDQTPNSFPLMSLLLAATGKSAQFGLHPWLPSAMEGPTPVSALLHSSTMVVAGVFLIIRFHPMMENNPLIQTLTLSMGAITTLFTAICALTQNDLKKIVAFSTSSQLGLMMVTIGIDQPHLAFLHICTHAFFKAMLFLSAGSIIHSLNNEQDIRKMGGLFKTLPFTSSSLIIGSFALMGMPFLTGFYSKDLIIETANTSYTNAWALTTTLVATSLTAMYSIRIIFFALTGHPRFTTLILINENNPKLMNPINRLALGSIFAGFLISNCVPPTSHPQVTMPWHLKLTALGVTILGLLVATELSLMTNSMKLSTPLKTFYFSNMLGFYSATTHRLNPHSSLTMSQNLTSALLDLFWLEKSMPKMTTQTQISASTTSSTQKGLIKLYFLSFFIPPMLALLLMI</sequence>
<dbReference type="InterPro" id="IPR001750">
    <property type="entry name" value="ND/Mrp_TM"/>
</dbReference>
<comment type="function">
    <text evidence="16 18">Core subunit of the mitochondrial membrane respiratory chain NADH dehydrogenase (Complex I) which catalyzes electron transfer from NADH through the respiratory chain, using ubiquinone as an electron acceptor. Essential for the catalytic activity and assembly of complex I.</text>
</comment>
<keyword evidence="15 18" id="KW-0472">Membrane</keyword>
<evidence type="ECO:0000256" key="16">
    <source>
        <dbReference type="ARBA" id="ARBA00024313"/>
    </source>
</evidence>
<evidence type="ECO:0000256" key="2">
    <source>
        <dbReference type="ARBA" id="ARBA00008200"/>
    </source>
</evidence>
<keyword evidence="12 18" id="KW-0520">NAD</keyword>
<evidence type="ECO:0000259" key="20">
    <source>
        <dbReference type="Pfam" id="PF00662"/>
    </source>
</evidence>
<comment type="subcellular location">
    <subcellularLocation>
        <location evidence="1">Mitochondrion inner membrane</location>
        <topology evidence="1">Multi-pass membrane protein</topology>
    </subcellularLocation>
</comment>
<dbReference type="AlphaFoldDB" id="A0A7H1R7J8"/>
<feature type="domain" description="NADH-Ubiquinone oxidoreductase (complex I) chain 5 N-terminal" evidence="20">
    <location>
        <begin position="66"/>
        <end position="115"/>
    </location>
</feature>
<evidence type="ECO:0000256" key="1">
    <source>
        <dbReference type="ARBA" id="ARBA00004448"/>
    </source>
</evidence>
<feature type="transmembrane region" description="Helical" evidence="18">
    <location>
        <begin position="115"/>
        <end position="132"/>
    </location>
</feature>
<feature type="transmembrane region" description="Helical" evidence="18">
    <location>
        <begin position="170"/>
        <end position="189"/>
    </location>
</feature>
<evidence type="ECO:0000256" key="15">
    <source>
        <dbReference type="ARBA" id="ARBA00023136"/>
    </source>
</evidence>
<feature type="transmembrane region" description="Helical" evidence="18">
    <location>
        <begin position="404"/>
        <end position="431"/>
    </location>
</feature>
<dbReference type="InterPro" id="IPR001516">
    <property type="entry name" value="Proton_antipo_N"/>
</dbReference>
<feature type="transmembrane region" description="Helical" evidence="18">
    <location>
        <begin position="274"/>
        <end position="292"/>
    </location>
</feature>
<evidence type="ECO:0000256" key="14">
    <source>
        <dbReference type="ARBA" id="ARBA00023128"/>
    </source>
</evidence>
<geneLocation type="mitochondrion" evidence="22"/>
<evidence type="ECO:0000256" key="7">
    <source>
        <dbReference type="ARBA" id="ARBA00022692"/>
    </source>
</evidence>
<feature type="domain" description="NADH:quinone oxidoreductase/Mrp antiporter transmembrane" evidence="19">
    <location>
        <begin position="132"/>
        <end position="415"/>
    </location>
</feature>
<evidence type="ECO:0000256" key="12">
    <source>
        <dbReference type="ARBA" id="ARBA00023027"/>
    </source>
</evidence>
<feature type="transmembrane region" description="Helical" evidence="18">
    <location>
        <begin position="82"/>
        <end position="103"/>
    </location>
</feature>
<keyword evidence="6" id="KW-0679">Respiratory chain</keyword>
<comment type="similarity">
    <text evidence="2 18">Belongs to the complex I subunit 5 family.</text>
</comment>
<feature type="domain" description="NADH dehydrogenase subunit 5 C-terminal" evidence="21">
    <location>
        <begin position="420"/>
        <end position="600"/>
    </location>
</feature>
<evidence type="ECO:0000313" key="22">
    <source>
        <dbReference type="EMBL" id="QNU08592.1"/>
    </source>
</evidence>
<dbReference type="GO" id="GO:0008137">
    <property type="term" value="F:NADH dehydrogenase (ubiquinone) activity"/>
    <property type="evidence" value="ECO:0007669"/>
    <property type="project" value="UniProtKB-EC"/>
</dbReference>
<evidence type="ECO:0000256" key="4">
    <source>
        <dbReference type="ARBA" id="ARBA00021096"/>
    </source>
</evidence>
<keyword evidence="14 18" id="KW-0496">Mitochondrion</keyword>
<dbReference type="Pfam" id="PF00361">
    <property type="entry name" value="Proton_antipo_M"/>
    <property type="match status" value="1"/>
</dbReference>
<dbReference type="PANTHER" id="PTHR42829:SF2">
    <property type="entry name" value="NADH-UBIQUINONE OXIDOREDUCTASE CHAIN 5"/>
    <property type="match status" value="1"/>
</dbReference>
<dbReference type="EMBL" id="MN787096">
    <property type="protein sequence ID" value="QNU08605.1"/>
    <property type="molecule type" value="Genomic_DNA"/>
</dbReference>
<dbReference type="PANTHER" id="PTHR42829">
    <property type="entry name" value="NADH-UBIQUINONE OXIDOREDUCTASE CHAIN 5"/>
    <property type="match status" value="1"/>
</dbReference>
<evidence type="ECO:0000256" key="18">
    <source>
        <dbReference type="RuleBase" id="RU003404"/>
    </source>
</evidence>
<evidence type="ECO:0000259" key="21">
    <source>
        <dbReference type="Pfam" id="PF06455"/>
    </source>
</evidence>
<dbReference type="InterPro" id="IPR018393">
    <property type="entry name" value="NADHpl_OxRdtase_5_subgr"/>
</dbReference>
<feature type="transmembrane region" description="Helical" evidence="18">
    <location>
        <begin position="452"/>
        <end position="470"/>
    </location>
</feature>
<dbReference type="Pfam" id="PF00662">
    <property type="entry name" value="Proton_antipo_N"/>
    <property type="match status" value="1"/>
</dbReference>
<evidence type="ECO:0000256" key="9">
    <source>
        <dbReference type="ARBA" id="ARBA00022967"/>
    </source>
</evidence>
<comment type="catalytic activity">
    <reaction evidence="17 18">
        <text>a ubiquinone + NADH + 5 H(+)(in) = a ubiquinol + NAD(+) + 4 H(+)(out)</text>
        <dbReference type="Rhea" id="RHEA:29091"/>
        <dbReference type="Rhea" id="RHEA-COMP:9565"/>
        <dbReference type="Rhea" id="RHEA-COMP:9566"/>
        <dbReference type="ChEBI" id="CHEBI:15378"/>
        <dbReference type="ChEBI" id="CHEBI:16389"/>
        <dbReference type="ChEBI" id="CHEBI:17976"/>
        <dbReference type="ChEBI" id="CHEBI:57540"/>
        <dbReference type="ChEBI" id="CHEBI:57945"/>
        <dbReference type="EC" id="7.1.1.2"/>
    </reaction>
</comment>
<dbReference type="Pfam" id="PF06455">
    <property type="entry name" value="NADH5_C"/>
    <property type="match status" value="1"/>
</dbReference>
<gene>
    <name evidence="22" type="primary">ND5</name>
</gene>
<feature type="transmembrane region" description="Helical" evidence="18">
    <location>
        <begin position="34"/>
        <end position="54"/>
    </location>
</feature>
<evidence type="ECO:0000256" key="5">
    <source>
        <dbReference type="ARBA" id="ARBA00022448"/>
    </source>
</evidence>
<evidence type="ECO:0000256" key="13">
    <source>
        <dbReference type="ARBA" id="ARBA00023075"/>
    </source>
</evidence>
<feature type="transmembrane region" description="Helical" evidence="18">
    <location>
        <begin position="582"/>
        <end position="600"/>
    </location>
</feature>
<keyword evidence="10" id="KW-0249">Electron transport</keyword>
<dbReference type="InterPro" id="IPR003945">
    <property type="entry name" value="NU5C-like"/>
</dbReference>
<name>A0A7H1R7J8_CALPI</name>
<keyword evidence="9" id="KW-1278">Translocase</keyword>
<evidence type="ECO:0000256" key="11">
    <source>
        <dbReference type="ARBA" id="ARBA00022989"/>
    </source>
</evidence>